<dbReference type="InterPro" id="IPR029069">
    <property type="entry name" value="HotDog_dom_sf"/>
</dbReference>
<reference evidence="3" key="1">
    <citation type="submission" date="2020-09" db="EMBL/GenBank/DDBJ databases">
        <authorList>
            <person name="Yoon J.-W."/>
        </authorList>
    </citation>
    <scope>NUCLEOTIDE SEQUENCE</scope>
    <source>
        <strain evidence="3">KMU-158</strain>
    </source>
</reference>
<dbReference type="Pfam" id="PF20789">
    <property type="entry name" value="4HBT_3C"/>
    <property type="match status" value="1"/>
</dbReference>
<dbReference type="RefSeq" id="WP_190765627.1">
    <property type="nucleotide sequence ID" value="NZ_JACXLD010000006.1"/>
</dbReference>
<organism evidence="3 4">
    <name type="scientific">Spongiibacter pelagi</name>
    <dbReference type="NCBI Taxonomy" id="2760804"/>
    <lineage>
        <taxon>Bacteria</taxon>
        <taxon>Pseudomonadati</taxon>
        <taxon>Pseudomonadota</taxon>
        <taxon>Gammaproteobacteria</taxon>
        <taxon>Cellvibrionales</taxon>
        <taxon>Spongiibacteraceae</taxon>
        <taxon>Spongiibacter</taxon>
    </lineage>
</organism>
<evidence type="ECO:0000259" key="1">
    <source>
        <dbReference type="Pfam" id="PF13622"/>
    </source>
</evidence>
<proteinExistence type="predicted"/>
<dbReference type="InterPro" id="IPR042171">
    <property type="entry name" value="Acyl-CoA_hotdog"/>
</dbReference>
<feature type="domain" description="Acyl-CoA thioesterase-like N-terminal HotDog" evidence="1">
    <location>
        <begin position="23"/>
        <end position="106"/>
    </location>
</feature>
<sequence>MSSFNDNLASVQKNSDTDFSVTIPEDWLQGRTAFGGLSSAVIVEAMQKVVSADRQLRSMAVSFVGPATPGEQKIALRLLRDGGSVTHIQGELVCDGQVATAVNAAFGKAVANPAKVVAASIPKDLPAPESCPSVPYVEGFTPAFTQHFEMKFVYGQPPLAEADNADYGVWLRFKQPTEISTSSLIAIGDMPPLPGFNLAKFPALGSSLTWYLEFPTELTDIDPEGWWYYDYRCQAAGDGYFNNFGTIWAPDGRAAMFTRQVAMVFQK</sequence>
<evidence type="ECO:0000313" key="4">
    <source>
        <dbReference type="Proteomes" id="UP000610558"/>
    </source>
</evidence>
<name>A0A927GWY8_9GAMM</name>
<evidence type="ECO:0000313" key="3">
    <source>
        <dbReference type="EMBL" id="MBD2859608.1"/>
    </source>
</evidence>
<dbReference type="EMBL" id="JACXLD010000006">
    <property type="protein sequence ID" value="MBD2859608.1"/>
    <property type="molecule type" value="Genomic_DNA"/>
</dbReference>
<gene>
    <name evidence="3" type="ORF">IB286_11380</name>
</gene>
<dbReference type="SUPFAM" id="SSF54637">
    <property type="entry name" value="Thioesterase/thiol ester dehydrase-isomerase"/>
    <property type="match status" value="2"/>
</dbReference>
<feature type="domain" description="Acyl-CoA thioesterase-like C-terminal" evidence="2">
    <location>
        <begin position="128"/>
        <end position="264"/>
    </location>
</feature>
<dbReference type="AlphaFoldDB" id="A0A927GWY8"/>
<dbReference type="Proteomes" id="UP000610558">
    <property type="component" value="Unassembled WGS sequence"/>
</dbReference>
<accession>A0A927GWY8</accession>
<dbReference type="Gene3D" id="2.40.160.210">
    <property type="entry name" value="Acyl-CoA thioesterase, double hotdog domain"/>
    <property type="match status" value="1"/>
</dbReference>
<protein>
    <submittedName>
        <fullName evidence="3">Thioesterase family protein</fullName>
    </submittedName>
</protein>
<dbReference type="InterPro" id="IPR049449">
    <property type="entry name" value="TesB_ACOT8-like_N"/>
</dbReference>
<comment type="caution">
    <text evidence="3">The sequence shown here is derived from an EMBL/GenBank/DDBJ whole genome shotgun (WGS) entry which is preliminary data.</text>
</comment>
<evidence type="ECO:0000259" key="2">
    <source>
        <dbReference type="Pfam" id="PF20789"/>
    </source>
</evidence>
<dbReference type="InterPro" id="IPR049450">
    <property type="entry name" value="ACOT8-like_C"/>
</dbReference>
<dbReference type="Pfam" id="PF13622">
    <property type="entry name" value="4HBT_3"/>
    <property type="match status" value="1"/>
</dbReference>
<keyword evidence="4" id="KW-1185">Reference proteome</keyword>